<dbReference type="InterPro" id="IPR023201">
    <property type="entry name" value="SecY_dom_sf"/>
</dbReference>
<dbReference type="PRINTS" id="PR00303">
    <property type="entry name" value="SECYTRNLCASE"/>
</dbReference>
<evidence type="ECO:0000256" key="12">
    <source>
        <dbReference type="RuleBase" id="RU003484"/>
    </source>
</evidence>
<dbReference type="SUPFAM" id="SSF103491">
    <property type="entry name" value="Preprotein translocase SecY subunit"/>
    <property type="match status" value="1"/>
</dbReference>
<evidence type="ECO:0000256" key="4">
    <source>
        <dbReference type="ARBA" id="ARBA00022692"/>
    </source>
</evidence>
<evidence type="ECO:0000256" key="7">
    <source>
        <dbReference type="ARBA" id="ARBA00023010"/>
    </source>
</evidence>
<dbReference type="GO" id="GO:0065002">
    <property type="term" value="P:intracellular protein transmembrane transport"/>
    <property type="evidence" value="ECO:0007669"/>
    <property type="project" value="UniProtKB-UniRule"/>
</dbReference>
<keyword evidence="8 10" id="KW-0472">Membrane</keyword>
<organism evidence="14 15">
    <name type="scientific">Mycolicibacterium aurum</name>
    <name type="common">Mycobacterium aurum</name>
    <dbReference type="NCBI Taxonomy" id="1791"/>
    <lineage>
        <taxon>Bacteria</taxon>
        <taxon>Bacillati</taxon>
        <taxon>Actinomycetota</taxon>
        <taxon>Actinomycetes</taxon>
        <taxon>Mycobacteriales</taxon>
        <taxon>Mycobacteriaceae</taxon>
        <taxon>Mycolicibacterium</taxon>
    </lineage>
</organism>
<dbReference type="PROSITE" id="PS00756">
    <property type="entry name" value="SECY_2"/>
    <property type="match status" value="1"/>
</dbReference>
<dbReference type="EMBL" id="LR134356">
    <property type="protein sequence ID" value="VEG52007.1"/>
    <property type="molecule type" value="Genomic_DNA"/>
</dbReference>
<dbReference type="PROSITE" id="PS00755">
    <property type="entry name" value="SECY_1"/>
    <property type="match status" value="1"/>
</dbReference>
<reference evidence="14 15" key="1">
    <citation type="submission" date="2018-12" db="EMBL/GenBank/DDBJ databases">
        <authorList>
            <consortium name="Pathogen Informatics"/>
        </authorList>
    </citation>
    <scope>NUCLEOTIDE SEQUENCE [LARGE SCALE GENOMIC DNA]</scope>
    <source>
        <strain evidence="14 15">NCTC10437</strain>
    </source>
</reference>
<gene>
    <name evidence="10 14" type="primary">secY</name>
    <name evidence="14" type="ORF">NCTC10437_01123</name>
</gene>
<keyword evidence="3 10" id="KW-0813">Transport</keyword>
<evidence type="ECO:0000256" key="13">
    <source>
        <dbReference type="RuleBase" id="RU004349"/>
    </source>
</evidence>
<protein>
    <recommendedName>
        <fullName evidence="9 10">Protein translocase subunit SecY</fullName>
    </recommendedName>
</protein>
<feature type="transmembrane region" description="Helical" evidence="10">
    <location>
        <begin position="295"/>
        <end position="313"/>
    </location>
</feature>
<feature type="transmembrane region" description="Helical" evidence="10">
    <location>
        <begin position="393"/>
        <end position="419"/>
    </location>
</feature>
<dbReference type="KEGG" id="mauu:NCTC10437_01123"/>
<dbReference type="GO" id="GO:0005886">
    <property type="term" value="C:plasma membrane"/>
    <property type="evidence" value="ECO:0007669"/>
    <property type="project" value="UniProtKB-SubCell"/>
</dbReference>
<feature type="transmembrane region" description="Helical" evidence="10">
    <location>
        <begin position="344"/>
        <end position="365"/>
    </location>
</feature>
<keyword evidence="5 10" id="KW-0653">Protein transport</keyword>
<evidence type="ECO:0000256" key="10">
    <source>
        <dbReference type="HAMAP-Rule" id="MF_01465"/>
    </source>
</evidence>
<comment type="similarity">
    <text evidence="2 10 13">Belongs to the SecY/SEC61-alpha family.</text>
</comment>
<keyword evidence="7 10" id="KW-0811">Translocation</keyword>
<keyword evidence="15" id="KW-1185">Reference proteome</keyword>
<proteinExistence type="inferred from homology"/>
<keyword evidence="4 10" id="KW-0812">Transmembrane</keyword>
<dbReference type="InterPro" id="IPR002208">
    <property type="entry name" value="SecY/SEC61-alpha"/>
</dbReference>
<dbReference type="PIRSF" id="PIRSF004557">
    <property type="entry name" value="SecY"/>
    <property type="match status" value="1"/>
</dbReference>
<feature type="transmembrane region" description="Helical" evidence="10">
    <location>
        <begin position="180"/>
        <end position="203"/>
    </location>
</feature>
<dbReference type="NCBIfam" id="TIGR00967">
    <property type="entry name" value="3a0501s007"/>
    <property type="match status" value="1"/>
</dbReference>
<feature type="transmembrane region" description="Helical" evidence="10">
    <location>
        <begin position="210"/>
        <end position="229"/>
    </location>
</feature>
<dbReference type="GO" id="GO:0043952">
    <property type="term" value="P:protein transport by the Sec complex"/>
    <property type="evidence" value="ECO:0007669"/>
    <property type="project" value="UniProtKB-UniRule"/>
</dbReference>
<keyword evidence="6 10" id="KW-1133">Transmembrane helix</keyword>
<comment type="subcellular location">
    <subcellularLocation>
        <location evidence="10">Cell membrane</location>
        <topology evidence="10">Multi-pass membrane protein</topology>
    </subcellularLocation>
    <subcellularLocation>
        <location evidence="1 12">Membrane</location>
        <topology evidence="1 12">Multi-pass membrane protein</topology>
    </subcellularLocation>
</comment>
<evidence type="ECO:0000256" key="9">
    <source>
        <dbReference type="ARBA" id="ARBA00039733"/>
    </source>
</evidence>
<dbReference type="HAMAP" id="MF_01465">
    <property type="entry name" value="SecY"/>
    <property type="match status" value="1"/>
</dbReference>
<evidence type="ECO:0000256" key="3">
    <source>
        <dbReference type="ARBA" id="ARBA00022448"/>
    </source>
</evidence>
<evidence type="ECO:0000256" key="5">
    <source>
        <dbReference type="ARBA" id="ARBA00022927"/>
    </source>
</evidence>
<comment type="caution">
    <text evidence="10">Lacks conserved residue(s) required for the propagation of feature annotation.</text>
</comment>
<feature type="transmembrane region" description="Helical" evidence="10">
    <location>
        <begin position="241"/>
        <end position="260"/>
    </location>
</feature>
<comment type="subunit">
    <text evidence="10">Component of the Sec protein translocase complex. Heterotrimer consisting of SecY, SecE and SecG subunits. The heterotrimers can form oligomers, although 1 heterotrimer is thought to be able to translocate proteins. Interacts with the ribosome. Interacts with SecDF, and other proteins may be involved. Interacts with SecA.</text>
</comment>
<dbReference type="Pfam" id="PF00344">
    <property type="entry name" value="SecY"/>
    <property type="match status" value="1"/>
</dbReference>
<sequence length="466" mass="50002">MLVLPAKEHAAIVNSAVQEERVLSAFISSLRTPDLRRKILFTLGIVVLYRVGASVPSPGVNYPNVQQCIAQVSGGESGQIYSLINLFSGGALLQLSVFAVGIMPYITASIIVQLLGVVIPRFEQLRKEGQAGQTKLTQYTRYLAVALAILQATSIVALAANGGLLQGCSLDIIQGQGDGLNLTTLAVIVIVMTAGAALVMWMGEMVTERGVGNGMSLIIFASIASAIPGEGKNILDSRGGMVFAFVCLAALLIVVGVVFVEQGQRRIPVQYAKRMVGRKMYGGTSTYLPLKVNQAGVIPVIFASSLIYIPHLITQLITSGSANPSTGWWQTFVAEYLTDPSSPVYIAIYFGLIVFFTYFYVSITFNPEERADEMKKYGGFIPGIRPGKPTADYLNFVLSRITLPGSIYLGIIAVLPNLFLEIGNTGSVQNLPFGGTAVLIAVGVGLDTVKQIESQLMQRNYEGFLK</sequence>
<dbReference type="InterPro" id="IPR026593">
    <property type="entry name" value="SecY"/>
</dbReference>
<dbReference type="Gene3D" id="1.10.3370.10">
    <property type="entry name" value="SecY subunit domain"/>
    <property type="match status" value="1"/>
</dbReference>
<evidence type="ECO:0000256" key="8">
    <source>
        <dbReference type="ARBA" id="ARBA00023136"/>
    </source>
</evidence>
<feature type="transmembrane region" description="Helical" evidence="10">
    <location>
        <begin position="91"/>
        <end position="118"/>
    </location>
</feature>
<dbReference type="Proteomes" id="UP000279306">
    <property type="component" value="Chromosome"/>
</dbReference>
<dbReference type="AlphaFoldDB" id="A0A3S4VI68"/>
<evidence type="ECO:0000313" key="14">
    <source>
        <dbReference type="EMBL" id="VEG52007.1"/>
    </source>
</evidence>
<evidence type="ECO:0000256" key="2">
    <source>
        <dbReference type="ARBA" id="ARBA00005751"/>
    </source>
</evidence>
<accession>A0A3S4VI68</accession>
<name>A0A3S4VI68_MYCAU</name>
<keyword evidence="10" id="KW-1003">Cell membrane</keyword>
<dbReference type="PANTHER" id="PTHR10906">
    <property type="entry name" value="SECY/SEC61-ALPHA FAMILY MEMBER"/>
    <property type="match status" value="1"/>
</dbReference>
<dbReference type="GO" id="GO:0006605">
    <property type="term" value="P:protein targeting"/>
    <property type="evidence" value="ECO:0007669"/>
    <property type="project" value="UniProtKB-UniRule"/>
</dbReference>
<dbReference type="InterPro" id="IPR030659">
    <property type="entry name" value="SecY_CS"/>
</dbReference>
<evidence type="ECO:0000313" key="15">
    <source>
        <dbReference type="Proteomes" id="UP000279306"/>
    </source>
</evidence>
<feature type="transmembrane region" description="Helical" evidence="10">
    <location>
        <begin position="431"/>
        <end position="449"/>
    </location>
</feature>
<feature type="transmembrane region" description="Helical" evidence="10">
    <location>
        <begin position="139"/>
        <end position="160"/>
    </location>
</feature>
<dbReference type="FunFam" id="1.10.3370.10:FF:000001">
    <property type="entry name" value="Preprotein translocase subunit SecY"/>
    <property type="match status" value="1"/>
</dbReference>
<dbReference type="STRING" id="1791.GCA_001049355_00076"/>
<evidence type="ECO:0000256" key="1">
    <source>
        <dbReference type="ARBA" id="ARBA00004141"/>
    </source>
</evidence>
<evidence type="ECO:0000256" key="11">
    <source>
        <dbReference type="RuleBase" id="RU000537"/>
    </source>
</evidence>
<evidence type="ECO:0000256" key="6">
    <source>
        <dbReference type="ARBA" id="ARBA00022989"/>
    </source>
</evidence>
<comment type="function">
    <text evidence="10 11">The central subunit of the protein translocation channel SecYEG. Consists of two halves formed by TMs 1-5 and 6-10. These two domains form a lateral gate at the front which open onto the bilayer between TMs 2 and 7, and are clamped together by SecE at the back. The channel is closed by both a pore ring composed of hydrophobic SecY resides and a short helix (helix 2A) on the extracellular side of the membrane which forms a plug. The plug probably moves laterally to allow the channel to open. The ring and the pore may move independently.</text>
</comment>